<evidence type="ECO:0000313" key="10">
    <source>
        <dbReference type="Proteomes" id="UP000444721"/>
    </source>
</evidence>
<evidence type="ECO:0000256" key="8">
    <source>
        <dbReference type="ARBA" id="ARBA00023271"/>
    </source>
</evidence>
<proteinExistence type="inferred from homology"/>
<dbReference type="RefSeq" id="XP_044558252.1">
    <property type="nucleotide sequence ID" value="XM_044712076.1"/>
</dbReference>
<dbReference type="OMA" id="PNFINEW"/>
<dbReference type="PANTHER" id="PTHR31404">
    <property type="entry name" value="MITOCHONDRIAL GENOME MAINTENANCE PROTEIN MGM101"/>
    <property type="match status" value="1"/>
</dbReference>
<dbReference type="VEuPathDB" id="AmoebaDB:FDP41_008243"/>
<dbReference type="Proteomes" id="UP000444721">
    <property type="component" value="Unassembled WGS sequence"/>
</dbReference>
<evidence type="ECO:0000256" key="6">
    <source>
        <dbReference type="ARBA" id="ARBA00023128"/>
    </source>
</evidence>
<dbReference type="EMBL" id="VFQX01000060">
    <property type="protein sequence ID" value="KAF0973539.1"/>
    <property type="molecule type" value="Genomic_DNA"/>
</dbReference>
<evidence type="ECO:0008006" key="11">
    <source>
        <dbReference type="Google" id="ProtNLM"/>
    </source>
</evidence>
<reference evidence="9 10" key="1">
    <citation type="journal article" date="2019" name="Sci. Rep.">
        <title>Nanopore sequencing improves the draft genome of the human pathogenic amoeba Naegleria fowleri.</title>
        <authorList>
            <person name="Liechti N."/>
            <person name="Schurch N."/>
            <person name="Bruggmann R."/>
            <person name="Wittwer M."/>
        </authorList>
    </citation>
    <scope>NUCLEOTIDE SEQUENCE [LARGE SCALE GENOMIC DNA]</scope>
    <source>
        <strain evidence="9 10">ATCC 30894</strain>
    </source>
</reference>
<keyword evidence="10" id="KW-1185">Reference proteome</keyword>
<dbReference type="AlphaFoldDB" id="A0A6A5BKY8"/>
<dbReference type="PANTHER" id="PTHR31404:SF0">
    <property type="entry name" value="MITOCHONDRIAL GENOME MAINTENANCE PROTEIN MGM101"/>
    <property type="match status" value="1"/>
</dbReference>
<dbReference type="Pfam" id="PF06420">
    <property type="entry name" value="Mgm101p"/>
    <property type="match status" value="1"/>
</dbReference>
<evidence type="ECO:0000256" key="3">
    <source>
        <dbReference type="ARBA" id="ARBA00022763"/>
    </source>
</evidence>
<dbReference type="GO" id="GO:0000262">
    <property type="term" value="C:mitochondrial chromosome"/>
    <property type="evidence" value="ECO:0007669"/>
    <property type="project" value="InterPro"/>
</dbReference>
<protein>
    <recommendedName>
        <fullName evidence="11">Mitochondrial genome maintenance protein MGM101</fullName>
    </recommendedName>
</protein>
<evidence type="ECO:0000256" key="5">
    <source>
        <dbReference type="ARBA" id="ARBA00023125"/>
    </source>
</evidence>
<dbReference type="GeneID" id="68115461"/>
<dbReference type="VEuPathDB" id="AmoebaDB:NfTy_091100"/>
<evidence type="ECO:0000313" key="9">
    <source>
        <dbReference type="EMBL" id="KAF0973539.1"/>
    </source>
</evidence>
<evidence type="ECO:0000256" key="2">
    <source>
        <dbReference type="ARBA" id="ARBA00007053"/>
    </source>
</evidence>
<dbReference type="GO" id="GO:0036297">
    <property type="term" value="P:interstrand cross-link repair"/>
    <property type="evidence" value="ECO:0007669"/>
    <property type="project" value="TreeGrafter"/>
</dbReference>
<name>A0A6A5BKY8_NAEFO</name>
<dbReference type="GO" id="GO:0003697">
    <property type="term" value="F:single-stranded DNA binding"/>
    <property type="evidence" value="ECO:0007669"/>
    <property type="project" value="InterPro"/>
</dbReference>
<organism evidence="9 10">
    <name type="scientific">Naegleria fowleri</name>
    <name type="common">Brain eating amoeba</name>
    <dbReference type="NCBI Taxonomy" id="5763"/>
    <lineage>
        <taxon>Eukaryota</taxon>
        <taxon>Discoba</taxon>
        <taxon>Heterolobosea</taxon>
        <taxon>Tetramitia</taxon>
        <taxon>Eutetramitia</taxon>
        <taxon>Vahlkampfiidae</taxon>
        <taxon>Naegleria</taxon>
    </lineage>
</organism>
<comment type="similarity">
    <text evidence="2">Belongs to the MGM101 family.</text>
</comment>
<accession>A0A6A5BKY8</accession>
<evidence type="ECO:0000256" key="1">
    <source>
        <dbReference type="ARBA" id="ARBA00004436"/>
    </source>
</evidence>
<dbReference type="OrthoDB" id="17164at2759"/>
<evidence type="ECO:0000256" key="7">
    <source>
        <dbReference type="ARBA" id="ARBA00023204"/>
    </source>
</evidence>
<keyword evidence="7" id="KW-0234">DNA repair</keyword>
<keyword evidence="5" id="KW-0238">DNA-binding</keyword>
<dbReference type="InterPro" id="IPR009446">
    <property type="entry name" value="Mgm101"/>
</dbReference>
<keyword evidence="6" id="KW-0496">Mitochondrion</keyword>
<dbReference type="GO" id="GO:0000725">
    <property type="term" value="P:recombinational repair"/>
    <property type="evidence" value="ECO:0007669"/>
    <property type="project" value="TreeGrafter"/>
</dbReference>
<comment type="subcellular location">
    <subcellularLocation>
        <location evidence="1">Mitochondrion matrix</location>
        <location evidence="1">Mitochondrion nucleoid</location>
    </subcellularLocation>
</comment>
<keyword evidence="4" id="KW-0809">Transit peptide</keyword>
<sequence>MQRRVNSLSTFLAKNSSRALISSRGLFGMGNLPTIKSFSIGMMNLEAKKSEIDVLALISDKPFKKEIADVLMAPLDNKDIEVLPEGSLFLPEIKYRRILNKAFMPGGWSLIPIGSYNIMDKCIVQEYALICNGQFVSQVYGEQTFDPSEQSFKTLGTALEGCKSNALMRCCKDLGIGSELWDPNFVREWKKQNVVAVLCENVKNKTIKVLYRRKDRPAFQYPYTEKQIINQQY</sequence>
<dbReference type="VEuPathDB" id="AmoebaDB:NF0002940"/>
<keyword evidence="8" id="KW-1135">Mitochondrion nucleoid</keyword>
<comment type="caution">
    <text evidence="9">The sequence shown here is derived from an EMBL/GenBank/DDBJ whole genome shotgun (WGS) entry which is preliminary data.</text>
</comment>
<gene>
    <name evidence="9" type="ORF">FDP41_008243</name>
</gene>
<evidence type="ECO:0000256" key="4">
    <source>
        <dbReference type="ARBA" id="ARBA00022946"/>
    </source>
</evidence>
<keyword evidence="3" id="KW-0227">DNA damage</keyword>